<evidence type="ECO:0008006" key="4">
    <source>
        <dbReference type="Google" id="ProtNLM"/>
    </source>
</evidence>
<keyword evidence="3" id="KW-1185">Reference proteome</keyword>
<gene>
    <name evidence="2" type="ORF">MUN79_05780</name>
</gene>
<feature type="compositionally biased region" description="Polar residues" evidence="1">
    <location>
        <begin position="25"/>
        <end position="42"/>
    </location>
</feature>
<dbReference type="Gene3D" id="2.180.10.10">
    <property type="entry name" value="RHS repeat-associated core"/>
    <property type="match status" value="1"/>
</dbReference>
<dbReference type="KEGG" id="hcu:MUN79_05780"/>
<dbReference type="Proteomes" id="UP000831796">
    <property type="component" value="Chromosome"/>
</dbReference>
<dbReference type="EMBL" id="CP095046">
    <property type="protein sequence ID" value="UOQ73449.1"/>
    <property type="molecule type" value="Genomic_DNA"/>
</dbReference>
<evidence type="ECO:0000313" key="2">
    <source>
        <dbReference type="EMBL" id="UOQ73449.1"/>
    </source>
</evidence>
<proteinExistence type="predicted"/>
<name>A0A8T9QCZ9_9BACT</name>
<evidence type="ECO:0000256" key="1">
    <source>
        <dbReference type="SAM" id="MobiDB-lite"/>
    </source>
</evidence>
<evidence type="ECO:0000313" key="3">
    <source>
        <dbReference type="Proteomes" id="UP000831796"/>
    </source>
</evidence>
<dbReference type="RefSeq" id="WP_244676800.1">
    <property type="nucleotide sequence ID" value="NZ_CP095046.1"/>
</dbReference>
<accession>A0A8T9QCZ9</accession>
<feature type="region of interest" description="Disordered" evidence="1">
    <location>
        <begin position="1"/>
        <end position="42"/>
    </location>
</feature>
<organism evidence="2 3">
    <name type="scientific">Hymenobacter cellulosilyticus</name>
    <dbReference type="NCBI Taxonomy" id="2932248"/>
    <lineage>
        <taxon>Bacteria</taxon>
        <taxon>Pseudomonadati</taxon>
        <taxon>Bacteroidota</taxon>
        <taxon>Cytophagia</taxon>
        <taxon>Cytophagales</taxon>
        <taxon>Hymenobacteraceae</taxon>
        <taxon>Hymenobacter</taxon>
    </lineage>
</organism>
<protein>
    <recommendedName>
        <fullName evidence="4">RHS repeat protein</fullName>
    </recommendedName>
</protein>
<dbReference type="AlphaFoldDB" id="A0A8T9QCZ9"/>
<reference evidence="2" key="1">
    <citation type="submission" date="2022-04" db="EMBL/GenBank/DDBJ databases">
        <title>Hymenobacter sp. isolated from the air.</title>
        <authorList>
            <person name="Won M."/>
            <person name="Lee C.-M."/>
            <person name="Woen H.-Y."/>
            <person name="Kwon S.-W."/>
        </authorList>
    </citation>
    <scope>NUCLEOTIDE SEQUENCE</scope>
    <source>
        <strain evidence="2">5116S-3</strain>
    </source>
</reference>
<sequence length="213" mass="23662">MNDAVTANRPAAGAASLAGDFQDHPATTPQSSSDEYTYDANGNLTTDRNKGITSIIYNHLNLPRRIAFGNDSIVFRYSATGQKVAKLVYQVNKPTQQTDYAASFQYEQDSLRFFPHAEGRVLHFVQRDETNQAHTRYSREFSLKDHLGNLRVAYRAGEPATFTATMEADPASVARREEQQFDSVSIASTRFQANPFARTGSYLSRLNAALGKP</sequence>